<evidence type="ECO:0008006" key="4">
    <source>
        <dbReference type="Google" id="ProtNLM"/>
    </source>
</evidence>
<dbReference type="EMBL" id="JALAXJ010000005">
    <property type="protein sequence ID" value="MCY9228583.1"/>
    <property type="molecule type" value="Genomic_DNA"/>
</dbReference>
<dbReference type="RefSeq" id="WP_148982935.1">
    <property type="nucleotide sequence ID" value="NZ_JALAJB010000001.1"/>
</dbReference>
<comment type="caution">
    <text evidence="2">The sequence shown here is derived from an EMBL/GenBank/DDBJ whole genome shotgun (WGS) entry which is preliminary data.</text>
</comment>
<accession>A0A9Q4ETI3</accession>
<proteinExistence type="predicted"/>
<organism evidence="2 3">
    <name type="scientific">Bacillus inaquosorum</name>
    <dbReference type="NCBI Taxonomy" id="483913"/>
    <lineage>
        <taxon>Bacteria</taxon>
        <taxon>Bacillati</taxon>
        <taxon>Bacillota</taxon>
        <taxon>Bacilli</taxon>
        <taxon>Bacillales</taxon>
        <taxon>Bacillaceae</taxon>
        <taxon>Bacillus</taxon>
    </lineage>
</organism>
<evidence type="ECO:0000313" key="3">
    <source>
        <dbReference type="Proteomes" id="UP001066278"/>
    </source>
</evidence>
<dbReference type="Proteomes" id="UP001066278">
    <property type="component" value="Unassembled WGS sequence"/>
</dbReference>
<feature type="transmembrane region" description="Helical" evidence="1">
    <location>
        <begin position="84"/>
        <end position="102"/>
    </location>
</feature>
<name>A0A9Q4ETI3_9BACI</name>
<evidence type="ECO:0000256" key="1">
    <source>
        <dbReference type="SAM" id="Phobius"/>
    </source>
</evidence>
<keyword evidence="1" id="KW-0472">Membrane</keyword>
<dbReference type="AlphaFoldDB" id="A0A9Q4ETI3"/>
<gene>
    <name evidence="2" type="ORF">MOE99_04205</name>
</gene>
<feature type="transmembrane region" description="Helical" evidence="1">
    <location>
        <begin position="52"/>
        <end position="72"/>
    </location>
</feature>
<keyword evidence="1" id="KW-0812">Transmembrane</keyword>
<keyword evidence="1" id="KW-1133">Transmembrane helix</keyword>
<evidence type="ECO:0000313" key="2">
    <source>
        <dbReference type="EMBL" id="MCY9228583.1"/>
    </source>
</evidence>
<reference evidence="2" key="1">
    <citation type="submission" date="2022-02" db="EMBL/GenBank/DDBJ databases">
        <title>Crop Bioprotection Bacillus Genome Sequencing.</title>
        <authorList>
            <person name="Dunlap C."/>
        </authorList>
    </citation>
    <scope>NUCLEOTIDE SEQUENCE</scope>
    <source>
        <strain evidence="2">T20C13</strain>
    </source>
</reference>
<sequence>MTLNQQTFKETVKTAETITQYKENDKEILAFLTKQDSIMLNQLKVFFSEPQLTLIHSIKTVIYGTLVTLFLYFTTNELPHAGSLLARLFFVVVGFIWLASCFKNAKAIQISQNFKQKSENTRIVGMIDFVLEQKYKKSISE</sequence>
<protein>
    <recommendedName>
        <fullName evidence="4">YbfE</fullName>
    </recommendedName>
</protein>